<evidence type="ECO:0000256" key="4">
    <source>
        <dbReference type="ARBA" id="ARBA00011738"/>
    </source>
</evidence>
<keyword evidence="8 15" id="KW-0489">Methyltransferase</keyword>
<dbReference type="NCBIfam" id="NF000648">
    <property type="entry name" value="PRK00026.1"/>
    <property type="match status" value="1"/>
</dbReference>
<evidence type="ECO:0000256" key="7">
    <source>
        <dbReference type="ARBA" id="ARBA00022490"/>
    </source>
</evidence>
<dbReference type="PANTHER" id="PTHR46417">
    <property type="entry name" value="TRNA (GUANINE-N(1)-)-METHYLTRANSFERASE"/>
    <property type="match status" value="1"/>
</dbReference>
<evidence type="ECO:0000256" key="15">
    <source>
        <dbReference type="HAMAP-Rule" id="MF_00605"/>
    </source>
</evidence>
<keyword evidence="9 15" id="KW-0808">Transferase</keyword>
<evidence type="ECO:0000256" key="6">
    <source>
        <dbReference type="ARBA" id="ARBA00014679"/>
    </source>
</evidence>
<dbReference type="InterPro" id="IPR016009">
    <property type="entry name" value="tRNA_MeTrfase_TRMD/TRM10"/>
</dbReference>
<dbReference type="GO" id="GO:0052906">
    <property type="term" value="F:tRNA (guanine(37)-N1)-methyltransferase activity"/>
    <property type="evidence" value="ECO:0007669"/>
    <property type="project" value="UniProtKB-UniRule"/>
</dbReference>
<comment type="similarity">
    <text evidence="3 15 16">Belongs to the RNA methyltransferase TrmD family.</text>
</comment>
<evidence type="ECO:0000256" key="5">
    <source>
        <dbReference type="ARBA" id="ARBA00012807"/>
    </source>
</evidence>
<dbReference type="EMBL" id="MFBA01000043">
    <property type="protein sequence ID" value="OGD84980.1"/>
    <property type="molecule type" value="Genomic_DNA"/>
</dbReference>
<dbReference type="GO" id="GO:0002939">
    <property type="term" value="P:tRNA N1-guanine methylation"/>
    <property type="evidence" value="ECO:0007669"/>
    <property type="project" value="TreeGrafter"/>
</dbReference>
<evidence type="ECO:0000256" key="16">
    <source>
        <dbReference type="RuleBase" id="RU003464"/>
    </source>
</evidence>
<dbReference type="Gene3D" id="3.40.1280.10">
    <property type="match status" value="1"/>
</dbReference>
<feature type="binding site" evidence="15">
    <location>
        <position position="61"/>
    </location>
    <ligand>
        <name>S-adenosyl-L-methionine</name>
        <dbReference type="ChEBI" id="CHEBI:59789"/>
    </ligand>
</feature>
<dbReference type="InterPro" id="IPR029026">
    <property type="entry name" value="tRNA_m1G_MTases_N"/>
</dbReference>
<protein>
    <recommendedName>
        <fullName evidence="6 15">tRNA (guanine-N(1)-)-methyltransferase</fullName>
        <ecNumber evidence="5 15">2.1.1.228</ecNumber>
    </recommendedName>
    <alternativeName>
        <fullName evidence="12 15">M1G-methyltransferase</fullName>
    </alternativeName>
    <alternativeName>
        <fullName evidence="13 15">tRNA [GM37] methyltransferase</fullName>
    </alternativeName>
</protein>
<feature type="region of interest" description="Disordered" evidence="17">
    <location>
        <begin position="152"/>
        <end position="181"/>
    </location>
</feature>
<dbReference type="GO" id="GO:0005829">
    <property type="term" value="C:cytosol"/>
    <property type="evidence" value="ECO:0007669"/>
    <property type="project" value="TreeGrafter"/>
</dbReference>
<comment type="function">
    <text evidence="1 15 16">Specifically methylates guanosine-37 in various tRNAs.</text>
</comment>
<evidence type="ECO:0000256" key="2">
    <source>
        <dbReference type="ARBA" id="ARBA00004496"/>
    </source>
</evidence>
<evidence type="ECO:0000313" key="19">
    <source>
        <dbReference type="EMBL" id="OGD84980.1"/>
    </source>
</evidence>
<dbReference type="Pfam" id="PF01746">
    <property type="entry name" value="tRNA_m1G_MT"/>
    <property type="match status" value="1"/>
</dbReference>
<gene>
    <name evidence="15" type="primary">trmD</name>
    <name evidence="19" type="ORF">A2696_02900</name>
</gene>
<feature type="domain" description="tRNA methyltransferase TRMD/TRM10-type" evidence="18">
    <location>
        <begin position="1"/>
        <end position="180"/>
    </location>
</feature>
<evidence type="ECO:0000256" key="14">
    <source>
        <dbReference type="ARBA" id="ARBA00047783"/>
    </source>
</evidence>
<evidence type="ECO:0000256" key="8">
    <source>
        <dbReference type="ARBA" id="ARBA00022603"/>
    </source>
</evidence>
<accession>A0A1F5FZD9</accession>
<evidence type="ECO:0000256" key="9">
    <source>
        <dbReference type="ARBA" id="ARBA00022679"/>
    </source>
</evidence>
<dbReference type="InterPro" id="IPR029028">
    <property type="entry name" value="Alpha/beta_knot_MTases"/>
</dbReference>
<comment type="catalytic activity">
    <reaction evidence="14 15 16">
        <text>guanosine(37) in tRNA + S-adenosyl-L-methionine = N(1)-methylguanosine(37) in tRNA + S-adenosyl-L-homocysteine + H(+)</text>
        <dbReference type="Rhea" id="RHEA:36899"/>
        <dbReference type="Rhea" id="RHEA-COMP:10145"/>
        <dbReference type="Rhea" id="RHEA-COMP:10147"/>
        <dbReference type="ChEBI" id="CHEBI:15378"/>
        <dbReference type="ChEBI" id="CHEBI:57856"/>
        <dbReference type="ChEBI" id="CHEBI:59789"/>
        <dbReference type="ChEBI" id="CHEBI:73542"/>
        <dbReference type="ChEBI" id="CHEBI:74269"/>
        <dbReference type="EC" id="2.1.1.228"/>
    </reaction>
</comment>
<feature type="compositionally biased region" description="Basic and acidic residues" evidence="17">
    <location>
        <begin position="157"/>
        <end position="181"/>
    </location>
</feature>
<dbReference type="Gene3D" id="1.10.1270.20">
    <property type="entry name" value="tRNA(m1g37)methyltransferase, domain 2"/>
    <property type="match status" value="1"/>
</dbReference>
<dbReference type="EC" id="2.1.1.228" evidence="5 15"/>
<organism evidence="19 20">
    <name type="scientific">Candidatus Curtissbacteria bacterium RIFCSPHIGHO2_01_FULL_41_13</name>
    <dbReference type="NCBI Taxonomy" id="1797745"/>
    <lineage>
        <taxon>Bacteria</taxon>
        <taxon>Candidatus Curtissiibacteriota</taxon>
    </lineage>
</organism>
<keyword evidence="10 15" id="KW-0949">S-adenosyl-L-methionine</keyword>
<sequence>MDDKPYGGGKGMLLKVDVLVEAIESIKEKPYIILLSPSGKTFNQKKALGLSQKKSLAIICGHYEGIDSRIEEFVDEVISIGDFVLTGGEIAAMIIVDSVARLIPGVIHPESLETESFSPKYAKEKSGGFRLEHPQYTRPENFRGHKVPKILLSGNHQKIDQWQKKESVKKTRKTRPELLKN</sequence>
<feature type="binding site" evidence="15">
    <location>
        <begin position="80"/>
        <end position="85"/>
    </location>
    <ligand>
        <name>S-adenosyl-L-methionine</name>
        <dbReference type="ChEBI" id="CHEBI:59789"/>
    </ligand>
</feature>
<dbReference type="InterPro" id="IPR002649">
    <property type="entry name" value="tRNA_m1G_MeTrfase_TrmD"/>
</dbReference>
<evidence type="ECO:0000256" key="1">
    <source>
        <dbReference type="ARBA" id="ARBA00002634"/>
    </source>
</evidence>
<comment type="subcellular location">
    <subcellularLocation>
        <location evidence="2 15 16">Cytoplasm</location>
    </subcellularLocation>
</comment>
<name>A0A1F5FZD9_9BACT</name>
<evidence type="ECO:0000256" key="13">
    <source>
        <dbReference type="ARBA" id="ARBA00033392"/>
    </source>
</evidence>
<dbReference type="PANTHER" id="PTHR46417:SF1">
    <property type="entry name" value="TRNA (GUANINE-N(1)-)-METHYLTRANSFERASE"/>
    <property type="match status" value="1"/>
</dbReference>
<dbReference type="SUPFAM" id="SSF75217">
    <property type="entry name" value="alpha/beta knot"/>
    <property type="match status" value="1"/>
</dbReference>
<comment type="subunit">
    <text evidence="4 15 16">Homodimer.</text>
</comment>
<proteinExistence type="inferred from homology"/>
<evidence type="ECO:0000256" key="17">
    <source>
        <dbReference type="SAM" id="MobiDB-lite"/>
    </source>
</evidence>
<evidence type="ECO:0000256" key="10">
    <source>
        <dbReference type="ARBA" id="ARBA00022691"/>
    </source>
</evidence>
<keyword evidence="11 15" id="KW-0819">tRNA processing</keyword>
<dbReference type="Proteomes" id="UP000177069">
    <property type="component" value="Unassembled WGS sequence"/>
</dbReference>
<dbReference type="HAMAP" id="MF_00605">
    <property type="entry name" value="TrmD"/>
    <property type="match status" value="1"/>
</dbReference>
<evidence type="ECO:0000256" key="3">
    <source>
        <dbReference type="ARBA" id="ARBA00007630"/>
    </source>
</evidence>
<dbReference type="InterPro" id="IPR023148">
    <property type="entry name" value="tRNA_m1G_MeTrfase_C_sf"/>
</dbReference>
<evidence type="ECO:0000259" key="18">
    <source>
        <dbReference type="Pfam" id="PF01746"/>
    </source>
</evidence>
<comment type="caution">
    <text evidence="19">The sequence shown here is derived from an EMBL/GenBank/DDBJ whole genome shotgun (WGS) entry which is preliminary data.</text>
</comment>
<reference evidence="19 20" key="1">
    <citation type="journal article" date="2016" name="Nat. Commun.">
        <title>Thousands of microbial genomes shed light on interconnected biogeochemical processes in an aquifer system.</title>
        <authorList>
            <person name="Anantharaman K."/>
            <person name="Brown C.T."/>
            <person name="Hug L.A."/>
            <person name="Sharon I."/>
            <person name="Castelle C.J."/>
            <person name="Probst A.J."/>
            <person name="Thomas B.C."/>
            <person name="Singh A."/>
            <person name="Wilkins M.J."/>
            <person name="Karaoz U."/>
            <person name="Brodie E.L."/>
            <person name="Williams K.H."/>
            <person name="Hubbard S.S."/>
            <person name="Banfield J.F."/>
        </authorList>
    </citation>
    <scope>NUCLEOTIDE SEQUENCE [LARGE SCALE GENOMIC DNA]</scope>
</reference>
<evidence type="ECO:0000256" key="12">
    <source>
        <dbReference type="ARBA" id="ARBA00029736"/>
    </source>
</evidence>
<dbReference type="NCBIfam" id="TIGR00088">
    <property type="entry name" value="trmD"/>
    <property type="match status" value="1"/>
</dbReference>
<dbReference type="AlphaFoldDB" id="A0A1F5FZD9"/>
<evidence type="ECO:0000313" key="20">
    <source>
        <dbReference type="Proteomes" id="UP000177069"/>
    </source>
</evidence>
<evidence type="ECO:0000256" key="11">
    <source>
        <dbReference type="ARBA" id="ARBA00022694"/>
    </source>
</evidence>
<keyword evidence="7 15" id="KW-0963">Cytoplasm</keyword>